<dbReference type="InterPro" id="IPR006016">
    <property type="entry name" value="UspA"/>
</dbReference>
<dbReference type="PANTHER" id="PTHR46268">
    <property type="entry name" value="STRESS RESPONSE PROTEIN NHAX"/>
    <property type="match status" value="1"/>
</dbReference>
<dbReference type="CDD" id="cd00293">
    <property type="entry name" value="USP-like"/>
    <property type="match status" value="1"/>
</dbReference>
<protein>
    <recommendedName>
        <fullName evidence="2">UspA domain-containing protein</fullName>
    </recommendedName>
</protein>
<dbReference type="InterPro" id="IPR014729">
    <property type="entry name" value="Rossmann-like_a/b/a_fold"/>
</dbReference>
<dbReference type="EMBL" id="MLCF01000062">
    <property type="protein sequence ID" value="OIV37184.1"/>
    <property type="molecule type" value="Genomic_DNA"/>
</dbReference>
<dbReference type="PANTHER" id="PTHR46268:SF6">
    <property type="entry name" value="UNIVERSAL STRESS PROTEIN UP12"/>
    <property type="match status" value="1"/>
</dbReference>
<dbReference type="Proteomes" id="UP000243342">
    <property type="component" value="Unassembled WGS sequence"/>
</dbReference>
<dbReference type="Gene3D" id="3.40.50.620">
    <property type="entry name" value="HUPs"/>
    <property type="match status" value="1"/>
</dbReference>
<reference evidence="3 4" key="1">
    <citation type="submission" date="2016-10" db="EMBL/GenBank/DDBJ databases">
        <title>Genome sequence of Streptomyces gilvigriseus MUSC 26.</title>
        <authorList>
            <person name="Lee L.-H."/>
            <person name="Ser H.-L."/>
        </authorList>
    </citation>
    <scope>NUCLEOTIDE SEQUENCE [LARGE SCALE GENOMIC DNA]</scope>
    <source>
        <strain evidence="3 4">MUSC 26</strain>
    </source>
</reference>
<dbReference type="SUPFAM" id="SSF52402">
    <property type="entry name" value="Adenine nucleotide alpha hydrolases-like"/>
    <property type="match status" value="1"/>
</dbReference>
<keyword evidence="4" id="KW-1185">Reference proteome</keyword>
<evidence type="ECO:0000313" key="4">
    <source>
        <dbReference type="Proteomes" id="UP000243342"/>
    </source>
</evidence>
<comment type="caution">
    <text evidence="3">The sequence shown here is derived from an EMBL/GenBank/DDBJ whole genome shotgun (WGS) entry which is preliminary data.</text>
</comment>
<sequence>MLVVGMDGSDSSMRAAAYAGGMARRQRARIVAVYVRPLAPRWPTTAVAVAGYEQASGELAEQLIAEIRAGARRLGFHNWEFRVERGDPYTEICRIADELRADGVYVGSSTQAQRRVVGTALGASSLTLRLVRTGRWPVTVVP</sequence>
<gene>
    <name evidence="3" type="ORF">BIV57_12420</name>
</gene>
<comment type="similarity">
    <text evidence="1">Belongs to the universal stress protein A family.</text>
</comment>
<dbReference type="AlphaFoldDB" id="A0A1J7C6J2"/>
<dbReference type="STRING" id="1428644.BIV57_12420"/>
<accession>A0A1J7C6J2</accession>
<evidence type="ECO:0000256" key="1">
    <source>
        <dbReference type="ARBA" id="ARBA00008791"/>
    </source>
</evidence>
<evidence type="ECO:0000259" key="2">
    <source>
        <dbReference type="Pfam" id="PF00582"/>
    </source>
</evidence>
<feature type="domain" description="UspA" evidence="2">
    <location>
        <begin position="2"/>
        <end position="142"/>
    </location>
</feature>
<name>A0A1J7C6J2_9ACTN</name>
<proteinExistence type="inferred from homology"/>
<evidence type="ECO:0000313" key="3">
    <source>
        <dbReference type="EMBL" id="OIV37184.1"/>
    </source>
</evidence>
<organism evidence="3 4">
    <name type="scientific">Mangrovactinospora gilvigrisea</name>
    <dbReference type="NCBI Taxonomy" id="1428644"/>
    <lineage>
        <taxon>Bacteria</taxon>
        <taxon>Bacillati</taxon>
        <taxon>Actinomycetota</taxon>
        <taxon>Actinomycetes</taxon>
        <taxon>Kitasatosporales</taxon>
        <taxon>Streptomycetaceae</taxon>
        <taxon>Mangrovactinospora</taxon>
    </lineage>
</organism>
<dbReference type="Pfam" id="PF00582">
    <property type="entry name" value="Usp"/>
    <property type="match status" value="1"/>
</dbReference>